<dbReference type="PROSITE" id="PS50966">
    <property type="entry name" value="ZF_SWIM"/>
    <property type="match status" value="1"/>
</dbReference>
<dbReference type="AlphaFoldDB" id="A0A8T1ZJ28"/>
<evidence type="ECO:0000256" key="1">
    <source>
        <dbReference type="PROSITE-ProRule" id="PRU00325"/>
    </source>
</evidence>
<feature type="domain" description="SWIM-type" evidence="2">
    <location>
        <begin position="308"/>
        <end position="346"/>
    </location>
</feature>
<accession>A0A8T1ZJ28</accession>
<dbReference type="Proteomes" id="UP000694240">
    <property type="component" value="Chromosome 10"/>
</dbReference>
<name>A0A8T1ZJ28_9BRAS</name>
<keyword evidence="1" id="KW-0862">Zinc</keyword>
<evidence type="ECO:0000259" key="2">
    <source>
        <dbReference type="PROSITE" id="PS50966"/>
    </source>
</evidence>
<keyword evidence="1" id="KW-0863">Zinc-finger</keyword>
<evidence type="ECO:0000313" key="4">
    <source>
        <dbReference type="Proteomes" id="UP000694240"/>
    </source>
</evidence>
<dbReference type="InterPro" id="IPR007527">
    <property type="entry name" value="Znf_SWIM"/>
</dbReference>
<protein>
    <submittedName>
        <fullName evidence="3">Zinc finger SWIM-type</fullName>
    </submittedName>
</protein>
<reference evidence="3 4" key="1">
    <citation type="submission" date="2020-12" db="EMBL/GenBank/DDBJ databases">
        <title>Concerted genomic and epigenomic changes stabilize Arabidopsis allopolyploids.</title>
        <authorList>
            <person name="Chen Z."/>
        </authorList>
    </citation>
    <scope>NUCLEOTIDE SEQUENCE [LARGE SCALE GENOMIC DNA]</scope>
    <source>
        <strain evidence="3">Allo738</strain>
        <tissue evidence="3">Leaf</tissue>
    </source>
</reference>
<organism evidence="3 4">
    <name type="scientific">Arabidopsis thaliana x Arabidopsis arenosa</name>
    <dbReference type="NCBI Taxonomy" id="1240361"/>
    <lineage>
        <taxon>Eukaryota</taxon>
        <taxon>Viridiplantae</taxon>
        <taxon>Streptophyta</taxon>
        <taxon>Embryophyta</taxon>
        <taxon>Tracheophyta</taxon>
        <taxon>Spermatophyta</taxon>
        <taxon>Magnoliopsida</taxon>
        <taxon>eudicotyledons</taxon>
        <taxon>Gunneridae</taxon>
        <taxon>Pentapetalae</taxon>
        <taxon>rosids</taxon>
        <taxon>malvids</taxon>
        <taxon>Brassicales</taxon>
        <taxon>Brassicaceae</taxon>
        <taxon>Camelineae</taxon>
        <taxon>Arabidopsis</taxon>
    </lineage>
</organism>
<keyword evidence="1" id="KW-0479">Metal-binding</keyword>
<sequence>MKSSTHKLCPLKYSCEEVYERMDNGLCIFCDELYTPGHHDLKHKGIQIFMVDDDLASQTQETVTNPEPIVETANNYDPFIEPLERASVLQVLDSVPDVLMVHKVDSHVKEVEESSQQSTNCNDKIVAHQLFDQMPNEYQKDLTVIESSNKEVLSLSHKDARVWEPGGLPTNMDHWDWSEKEMKPYGESHQVATFLYFQMQVVKSNPAEFKTFDKTLSLEVEQNDEHEQNQVRKLISSWNNQVWEPGGVSNEQDVWKWLDKRYEHSRVMRLMQRMSNTWWSYGKVAELTQKMQQPKAYLKGIKFKELDRAVRFSAVTETWLVICSCEYKIQKLLPCYHSLKVQEIQIFPEDKVEFPEVRLINMRKGLVCDQEKMELRNVKAAGCVCDLDQVNSLGKEEFVGLIESSKLRPSREFLLVGLVGTEEKLYARLSLANYVWKPGELLYVKDQWDWISEVHNMGSVLKIMQRFHGLLLQGIINMDMKFREGIVHDVLSVKVCLCVCNRKFEAELEVYLLAHHNSRNQKITGGLIYGDVNFHLKHKWRSRLLQTLSRLEFCVDDVILFTSSVKLLFFTKNHKPLHPETGFCTHYNGLEQLSTEFQGSLGLDYFTYLIFKWNQALNCGCEADHNSVRPFSVNGVCGFFTCSKLQTGDETQEKRLLFLNNNNKVDYTVKENWFHNEPMIRGVFHLQRPPELIDLHGNLDFITKVIVQWKEHPPDQFSQAFMGEYSCFHP</sequence>
<proteinExistence type="predicted"/>
<gene>
    <name evidence="3" type="ORF">ISN45_Aa05g001170</name>
</gene>
<dbReference type="EMBL" id="JAEFBK010000010">
    <property type="protein sequence ID" value="KAG7558464.1"/>
    <property type="molecule type" value="Genomic_DNA"/>
</dbReference>
<keyword evidence="4" id="KW-1185">Reference proteome</keyword>
<comment type="caution">
    <text evidence="3">The sequence shown here is derived from an EMBL/GenBank/DDBJ whole genome shotgun (WGS) entry which is preliminary data.</text>
</comment>
<dbReference type="GO" id="GO:0008270">
    <property type="term" value="F:zinc ion binding"/>
    <property type="evidence" value="ECO:0007669"/>
    <property type="project" value="UniProtKB-KW"/>
</dbReference>
<evidence type="ECO:0000313" key="3">
    <source>
        <dbReference type="EMBL" id="KAG7558464.1"/>
    </source>
</evidence>